<evidence type="ECO:0000313" key="1">
    <source>
        <dbReference type="EMBL" id="JAD25405.1"/>
    </source>
</evidence>
<organism evidence="1">
    <name type="scientific">Arundo donax</name>
    <name type="common">Giant reed</name>
    <name type="synonym">Donax arundinaceus</name>
    <dbReference type="NCBI Taxonomy" id="35708"/>
    <lineage>
        <taxon>Eukaryota</taxon>
        <taxon>Viridiplantae</taxon>
        <taxon>Streptophyta</taxon>
        <taxon>Embryophyta</taxon>
        <taxon>Tracheophyta</taxon>
        <taxon>Spermatophyta</taxon>
        <taxon>Magnoliopsida</taxon>
        <taxon>Liliopsida</taxon>
        <taxon>Poales</taxon>
        <taxon>Poaceae</taxon>
        <taxon>PACMAD clade</taxon>
        <taxon>Arundinoideae</taxon>
        <taxon>Arundineae</taxon>
        <taxon>Arundo</taxon>
    </lineage>
</organism>
<accession>A0A0A8YIQ6</accession>
<reference evidence="1" key="2">
    <citation type="journal article" date="2015" name="Data Brief">
        <title>Shoot transcriptome of the giant reed, Arundo donax.</title>
        <authorList>
            <person name="Barrero R.A."/>
            <person name="Guerrero F.D."/>
            <person name="Moolhuijzen P."/>
            <person name="Goolsby J.A."/>
            <person name="Tidwell J."/>
            <person name="Bellgard S.E."/>
            <person name="Bellgard M.I."/>
        </authorList>
    </citation>
    <scope>NUCLEOTIDE SEQUENCE</scope>
    <source>
        <tissue evidence="1">Shoot tissue taken approximately 20 cm above the soil surface</tissue>
    </source>
</reference>
<reference evidence="1" key="1">
    <citation type="submission" date="2014-09" db="EMBL/GenBank/DDBJ databases">
        <authorList>
            <person name="Magalhaes I.L.F."/>
            <person name="Oliveira U."/>
            <person name="Santos F.R."/>
            <person name="Vidigal T.H.D.A."/>
            <person name="Brescovit A.D."/>
            <person name="Santos A.J."/>
        </authorList>
    </citation>
    <scope>NUCLEOTIDE SEQUENCE</scope>
    <source>
        <tissue evidence="1">Shoot tissue taken approximately 20 cm above the soil surface</tissue>
    </source>
</reference>
<name>A0A0A8YIQ6_ARUDO</name>
<dbReference type="EMBL" id="GBRH01272490">
    <property type="protein sequence ID" value="JAD25405.1"/>
    <property type="molecule type" value="Transcribed_RNA"/>
</dbReference>
<sequence length="29" mass="3506">MDMSIILLLYYVILLGLHAYWSYQARFIV</sequence>
<dbReference type="AlphaFoldDB" id="A0A0A8YIQ6"/>
<protein>
    <submittedName>
        <fullName evidence="1">Uncharacterized protein</fullName>
    </submittedName>
</protein>
<proteinExistence type="predicted"/>